<dbReference type="EMBL" id="MJEQ01000048">
    <property type="protein sequence ID" value="OIT40143.1"/>
    <property type="molecule type" value="Genomic_DNA"/>
</dbReference>
<organism evidence="5 6">
    <name type="scientific">Nicotiana attenuata</name>
    <name type="common">Coyote tobacco</name>
    <dbReference type="NCBI Taxonomy" id="49451"/>
    <lineage>
        <taxon>Eukaryota</taxon>
        <taxon>Viridiplantae</taxon>
        <taxon>Streptophyta</taxon>
        <taxon>Embryophyta</taxon>
        <taxon>Tracheophyta</taxon>
        <taxon>Spermatophyta</taxon>
        <taxon>Magnoliopsida</taxon>
        <taxon>eudicotyledons</taxon>
        <taxon>Gunneridae</taxon>
        <taxon>Pentapetalae</taxon>
        <taxon>asterids</taxon>
        <taxon>lamiids</taxon>
        <taxon>Solanales</taxon>
        <taxon>Solanaceae</taxon>
        <taxon>Nicotianoideae</taxon>
        <taxon>Nicotianeae</taxon>
        <taxon>Nicotiana</taxon>
    </lineage>
</organism>
<evidence type="ECO:0000256" key="2">
    <source>
        <dbReference type="ARBA" id="ARBA00022704"/>
    </source>
</evidence>
<sequence>MALKFNSFPFTIFIILVIASTFFHISSAKDGLKPEFFIGLPIKDVKVVEIANFAINEFNKKAGHNYVLKQVDGVETVTFTSGTNYELFITVNEWDTISGGHVAVVLLVPTISRNLFHFMGSFLLLKIKCMIVQ</sequence>
<evidence type="ECO:0000256" key="3">
    <source>
        <dbReference type="SAM" id="SignalP"/>
    </source>
</evidence>
<dbReference type="InterPro" id="IPR046350">
    <property type="entry name" value="Cystatin_sf"/>
</dbReference>
<name>A0A314LEX8_NICAT</name>
<feature type="chain" id="PRO_5016424952" description="Cystatin domain-containing protein" evidence="3">
    <location>
        <begin position="29"/>
        <end position="133"/>
    </location>
</feature>
<dbReference type="Pfam" id="PF16845">
    <property type="entry name" value="SQAPI"/>
    <property type="match status" value="1"/>
</dbReference>
<dbReference type="PANTHER" id="PTHR47364">
    <property type="entry name" value="CYSTEINE PROTEINASE INHIBITOR 5"/>
    <property type="match status" value="1"/>
</dbReference>
<feature type="signal peptide" evidence="3">
    <location>
        <begin position="1"/>
        <end position="28"/>
    </location>
</feature>
<keyword evidence="3" id="KW-0732">Signal</keyword>
<feature type="domain" description="Cystatin" evidence="4">
    <location>
        <begin position="42"/>
        <end position="109"/>
    </location>
</feature>
<dbReference type="Proteomes" id="UP000187609">
    <property type="component" value="Unassembled WGS sequence"/>
</dbReference>
<dbReference type="GO" id="GO:0004869">
    <property type="term" value="F:cysteine-type endopeptidase inhibitor activity"/>
    <property type="evidence" value="ECO:0007669"/>
    <property type="project" value="UniProtKB-KW"/>
</dbReference>
<evidence type="ECO:0000259" key="4">
    <source>
        <dbReference type="Pfam" id="PF16845"/>
    </source>
</evidence>
<dbReference type="PANTHER" id="PTHR47364:SF9">
    <property type="entry name" value="CYSTEINE PROTEINASE INHIBITOR 5-LIKE"/>
    <property type="match status" value="1"/>
</dbReference>
<protein>
    <recommendedName>
        <fullName evidence="4">Cystatin domain-containing protein</fullName>
    </recommendedName>
</protein>
<gene>
    <name evidence="5" type="ORF">A4A49_25839</name>
</gene>
<dbReference type="SUPFAM" id="SSF54403">
    <property type="entry name" value="Cystatin/monellin"/>
    <property type="match status" value="1"/>
</dbReference>
<accession>A0A314LEX8</accession>
<keyword evidence="1" id="KW-0646">Protease inhibitor</keyword>
<dbReference type="AlphaFoldDB" id="A0A314LEX8"/>
<dbReference type="SMR" id="A0A314LEX8"/>
<comment type="caution">
    <text evidence="5">The sequence shown here is derived from an EMBL/GenBank/DDBJ whole genome shotgun (WGS) entry which is preliminary data.</text>
</comment>
<keyword evidence="2" id="KW-0789">Thiol protease inhibitor</keyword>
<dbReference type="Gene3D" id="3.10.450.10">
    <property type="match status" value="1"/>
</dbReference>
<evidence type="ECO:0000313" key="5">
    <source>
        <dbReference type="EMBL" id="OIT40143.1"/>
    </source>
</evidence>
<dbReference type="CDD" id="cd00042">
    <property type="entry name" value="CY"/>
    <property type="match status" value="1"/>
</dbReference>
<evidence type="ECO:0000313" key="6">
    <source>
        <dbReference type="Proteomes" id="UP000187609"/>
    </source>
</evidence>
<reference evidence="5" key="1">
    <citation type="submission" date="2016-11" db="EMBL/GenBank/DDBJ databases">
        <title>The genome of Nicotiana attenuata.</title>
        <authorList>
            <person name="Xu S."/>
            <person name="Brockmoeller T."/>
            <person name="Gaquerel E."/>
            <person name="Navarro A."/>
            <person name="Kuhl H."/>
            <person name="Gase K."/>
            <person name="Ling Z."/>
            <person name="Zhou W."/>
            <person name="Kreitzer C."/>
            <person name="Stanke M."/>
            <person name="Tang H."/>
            <person name="Lyons E."/>
            <person name="Pandey P."/>
            <person name="Pandey S.P."/>
            <person name="Timmermann B."/>
            <person name="Baldwin I.T."/>
        </authorList>
    </citation>
    <scope>NUCLEOTIDE SEQUENCE [LARGE SCALE GENOMIC DNA]</scope>
    <source>
        <strain evidence="5">UT</strain>
    </source>
</reference>
<keyword evidence="6" id="KW-1185">Reference proteome</keyword>
<evidence type="ECO:0000256" key="1">
    <source>
        <dbReference type="ARBA" id="ARBA00022690"/>
    </source>
</evidence>
<dbReference type="InterPro" id="IPR000010">
    <property type="entry name" value="Cystatin_dom"/>
</dbReference>
<dbReference type="Gramene" id="OIT40143">
    <property type="protein sequence ID" value="OIT40143"/>
    <property type="gene ID" value="A4A49_25839"/>
</dbReference>
<proteinExistence type="predicted"/>